<gene>
    <name evidence="1" type="ORF">NUW58_g3478</name>
</gene>
<accession>A0ACC1PD38</accession>
<organism evidence="1 2">
    <name type="scientific">Xylaria curta</name>
    <dbReference type="NCBI Taxonomy" id="42375"/>
    <lineage>
        <taxon>Eukaryota</taxon>
        <taxon>Fungi</taxon>
        <taxon>Dikarya</taxon>
        <taxon>Ascomycota</taxon>
        <taxon>Pezizomycotina</taxon>
        <taxon>Sordariomycetes</taxon>
        <taxon>Xylariomycetidae</taxon>
        <taxon>Xylariales</taxon>
        <taxon>Xylariaceae</taxon>
        <taxon>Xylaria</taxon>
    </lineage>
</organism>
<sequence>MDKFEFSRACIAITVRLSNTFGKPEDVWRKVFPTMIYLEIDESEKIQPILGLRSPVAVQEAILRRVWLECFQDEAVPWAMADTETSFGGKGGMEISLMKEAMIAATTDVQAGLKILRDSTLVKETGSNEPAHNAQSGTEAAKTATPVASGGPSSSGPNPTTVPKPAVPKPPPLRTSLPLGWPITSASEEVGSEEENKDITQIAISASYGTRSKVTRG</sequence>
<reference evidence="1" key="1">
    <citation type="submission" date="2022-10" db="EMBL/GenBank/DDBJ databases">
        <title>Genome Sequence of Xylaria curta.</title>
        <authorList>
            <person name="Buettner E."/>
        </authorList>
    </citation>
    <scope>NUCLEOTIDE SEQUENCE</scope>
    <source>
        <strain evidence="1">Babe10</strain>
    </source>
</reference>
<evidence type="ECO:0000313" key="1">
    <source>
        <dbReference type="EMBL" id="KAJ2989407.1"/>
    </source>
</evidence>
<keyword evidence="2" id="KW-1185">Reference proteome</keyword>
<proteinExistence type="predicted"/>
<name>A0ACC1PD38_9PEZI</name>
<dbReference type="EMBL" id="JAPDGR010000531">
    <property type="protein sequence ID" value="KAJ2989407.1"/>
    <property type="molecule type" value="Genomic_DNA"/>
</dbReference>
<protein>
    <submittedName>
        <fullName evidence="1">Uncharacterized protein</fullName>
    </submittedName>
</protein>
<comment type="caution">
    <text evidence="1">The sequence shown here is derived from an EMBL/GenBank/DDBJ whole genome shotgun (WGS) entry which is preliminary data.</text>
</comment>
<evidence type="ECO:0000313" key="2">
    <source>
        <dbReference type="Proteomes" id="UP001143856"/>
    </source>
</evidence>
<dbReference type="Proteomes" id="UP001143856">
    <property type="component" value="Unassembled WGS sequence"/>
</dbReference>